<reference evidence="7" key="1">
    <citation type="submission" date="2014-05" db="EMBL/GenBank/DDBJ databases">
        <title>The transcriptome of the halophilic microalga Tetraselmis sp. GSL018 isolated from the Great Salt Lake, Utah.</title>
        <authorList>
            <person name="Jinkerson R.E."/>
            <person name="D'Adamo S."/>
            <person name="Posewitz M.C."/>
        </authorList>
    </citation>
    <scope>NUCLEOTIDE SEQUENCE</scope>
    <source>
        <strain evidence="7">GSL018</strain>
    </source>
</reference>
<protein>
    <recommendedName>
        <fullName evidence="6">Actin-related protein 2/3 complex subunit 4</fullName>
    </recommendedName>
</protein>
<evidence type="ECO:0000256" key="3">
    <source>
        <dbReference type="ARBA" id="ARBA00022490"/>
    </source>
</evidence>
<dbReference type="Pfam" id="PF05856">
    <property type="entry name" value="ARPC4"/>
    <property type="match status" value="1"/>
</dbReference>
<dbReference type="PANTHER" id="PTHR22629">
    <property type="entry name" value="ARP2/3 COMPLEX 20 KD SUBUNIT"/>
    <property type="match status" value="1"/>
</dbReference>
<dbReference type="InterPro" id="IPR034666">
    <property type="entry name" value="ARPC2/4"/>
</dbReference>
<dbReference type="EMBL" id="GBEZ01000874">
    <property type="protein sequence ID" value="JAC84045.1"/>
    <property type="molecule type" value="Transcribed_RNA"/>
</dbReference>
<keyword evidence="4 6" id="KW-0009">Actin-binding</keyword>
<dbReference type="GO" id="GO:0051015">
    <property type="term" value="F:actin filament binding"/>
    <property type="evidence" value="ECO:0007669"/>
    <property type="project" value="TreeGrafter"/>
</dbReference>
<evidence type="ECO:0000256" key="5">
    <source>
        <dbReference type="ARBA" id="ARBA00023212"/>
    </source>
</evidence>
<gene>
    <name evidence="7" type="primary">ARPC4</name>
    <name evidence="7" type="ORF">TSPGSL018_1884</name>
</gene>
<dbReference type="AlphaFoldDB" id="A0A061SME6"/>
<keyword evidence="5 6" id="KW-0206">Cytoskeleton</keyword>
<comment type="subcellular location">
    <subcellularLocation>
        <location evidence="1 6">Cytoplasm</location>
        <location evidence="1 6">Cytoskeleton</location>
    </subcellularLocation>
</comment>
<evidence type="ECO:0000256" key="1">
    <source>
        <dbReference type="ARBA" id="ARBA00004245"/>
    </source>
</evidence>
<dbReference type="InterPro" id="IPR008384">
    <property type="entry name" value="ARPC4"/>
</dbReference>
<evidence type="ECO:0000256" key="4">
    <source>
        <dbReference type="ARBA" id="ARBA00023203"/>
    </source>
</evidence>
<dbReference type="GO" id="GO:0005885">
    <property type="term" value="C:Arp2/3 protein complex"/>
    <property type="evidence" value="ECO:0007669"/>
    <property type="project" value="UniProtKB-UniRule"/>
</dbReference>
<dbReference type="PIRSF" id="PIRSF039100">
    <property type="entry name" value="ARPC4"/>
    <property type="match status" value="1"/>
</dbReference>
<organism evidence="7">
    <name type="scientific">Tetraselmis sp. GSL018</name>
    <dbReference type="NCBI Taxonomy" id="582737"/>
    <lineage>
        <taxon>Eukaryota</taxon>
        <taxon>Viridiplantae</taxon>
        <taxon>Chlorophyta</taxon>
        <taxon>core chlorophytes</taxon>
        <taxon>Chlorodendrophyceae</taxon>
        <taxon>Chlorodendrales</taxon>
        <taxon>Chlorodendraceae</taxon>
        <taxon>Tetraselmis</taxon>
    </lineage>
</organism>
<evidence type="ECO:0000256" key="2">
    <source>
        <dbReference type="ARBA" id="ARBA00005919"/>
    </source>
</evidence>
<dbReference type="GO" id="GO:0034314">
    <property type="term" value="P:Arp2/3 complex-mediated actin nucleation"/>
    <property type="evidence" value="ECO:0007669"/>
    <property type="project" value="UniProtKB-UniRule"/>
</dbReference>
<dbReference type="GO" id="GO:0030041">
    <property type="term" value="P:actin filament polymerization"/>
    <property type="evidence" value="ECO:0007669"/>
    <property type="project" value="UniProtKB-UniRule"/>
</dbReference>
<evidence type="ECO:0000256" key="6">
    <source>
        <dbReference type="PIRNR" id="PIRNR039100"/>
    </source>
</evidence>
<sequence>MANSLLPYLKCVRTTLQAAFCLRDFPCQQVERHNRPEVEFQQNPELVSKSVLICRSSAEKCLIEPSINSVRVSLKIKNADQMDRFIASMFLRFLMQRAESFEILRKVPVDGYDISFLICNSHLSAMHSEGVIDFICDFIATADAQISELKLRVNARGRALGSELLQALSA</sequence>
<name>A0A061SME6_9CHLO</name>
<evidence type="ECO:0000313" key="7">
    <source>
        <dbReference type="EMBL" id="JAC84045.1"/>
    </source>
</evidence>
<comment type="function">
    <text evidence="6">Functions as actin-binding component of the Arp2/3 complex which is involved in regulation of actin polymerization and together with an activating nucleation-promoting factor (NPF) mediates the formation of branched actin networks. Seems to contact the mother actin filament.</text>
</comment>
<accession>A0A061SME6</accession>
<comment type="similarity">
    <text evidence="2 6">Belongs to the ARPC4 family.</text>
</comment>
<dbReference type="Gene3D" id="3.30.1460.20">
    <property type="match status" value="1"/>
</dbReference>
<keyword evidence="3 6" id="KW-0963">Cytoplasm</keyword>
<dbReference type="SUPFAM" id="SSF69645">
    <property type="entry name" value="Arp2/3 complex subunits"/>
    <property type="match status" value="1"/>
</dbReference>
<dbReference type="PANTHER" id="PTHR22629:SF0">
    <property type="entry name" value="ACTIN-RELATED PROTEIN 2_3 COMPLEX SUBUNIT 4"/>
    <property type="match status" value="1"/>
</dbReference>
<proteinExistence type="inferred from homology"/>